<evidence type="ECO:0000256" key="5">
    <source>
        <dbReference type="ARBA" id="ARBA00022989"/>
    </source>
</evidence>
<sequence>MALFERKLLFISFVGMLFFGSIDSLRSIMTPLIQKDLHLNYLELSGAFSLGSFGYLAGSFLGGLVIDKKGLKFVTVWGSFLIAVGLLLYMNVENYSLFASGFVLAGIGGGFLEIGINGAVPAVAKSAEDQARYFNWLHGFYGVGASGLPILSIWILQLSPDWRSGFWVELVLLSFILLFVIFFRYGQVTTHSGKPHSQRETVPNTIKSGGYTRLVGLLLAILAYVMAEVGYATWLPTYLLQVRALPLSEGALYLSGFYLVFTAGRLSAHWWIHRIGQEKTVMISSTLGILLVGTAIVWRGEAAMALFIVSGICFAAIFPTIAAIACSLYANQAGRILGYLFTASGLGALVGNGMIGVIANTYGIEWAFSGIICFLTCVFLCMLAVIRSKERIPTDESFVHSKNS</sequence>
<proteinExistence type="inferred from homology"/>
<accession>A0A3M8DL05</accession>
<comment type="similarity">
    <text evidence="2">Belongs to the major facilitator superfamily.</text>
</comment>
<evidence type="ECO:0000256" key="6">
    <source>
        <dbReference type="ARBA" id="ARBA00023136"/>
    </source>
</evidence>
<keyword evidence="4" id="KW-0812">Transmembrane</keyword>
<gene>
    <name evidence="8" type="ORF">EDM59_06590</name>
</gene>
<dbReference type="InterPro" id="IPR020846">
    <property type="entry name" value="MFS_dom"/>
</dbReference>
<dbReference type="AlphaFoldDB" id="A0A3M8DL05"/>
<keyword evidence="6" id="KW-0472">Membrane</keyword>
<dbReference type="InterPro" id="IPR011701">
    <property type="entry name" value="MFS"/>
</dbReference>
<dbReference type="InterPro" id="IPR051788">
    <property type="entry name" value="MFS_Transporter"/>
</dbReference>
<dbReference type="PROSITE" id="PS50850">
    <property type="entry name" value="MFS"/>
    <property type="match status" value="1"/>
</dbReference>
<dbReference type="EMBL" id="RHHU01000003">
    <property type="protein sequence ID" value="RNB88770.1"/>
    <property type="molecule type" value="Genomic_DNA"/>
</dbReference>
<evidence type="ECO:0000313" key="9">
    <source>
        <dbReference type="Proteomes" id="UP000269573"/>
    </source>
</evidence>
<keyword evidence="9" id="KW-1185">Reference proteome</keyword>
<protein>
    <submittedName>
        <fullName evidence="8">MFS transporter</fullName>
    </submittedName>
</protein>
<evidence type="ECO:0000256" key="2">
    <source>
        <dbReference type="ARBA" id="ARBA00008335"/>
    </source>
</evidence>
<dbReference type="InterPro" id="IPR036259">
    <property type="entry name" value="MFS_trans_sf"/>
</dbReference>
<organism evidence="8 9">
    <name type="scientific">Brevibacillus nitrificans</name>
    <dbReference type="NCBI Taxonomy" id="651560"/>
    <lineage>
        <taxon>Bacteria</taxon>
        <taxon>Bacillati</taxon>
        <taxon>Bacillota</taxon>
        <taxon>Bacilli</taxon>
        <taxon>Bacillales</taxon>
        <taxon>Paenibacillaceae</taxon>
        <taxon>Brevibacillus</taxon>
    </lineage>
</organism>
<dbReference type="GO" id="GO:0005886">
    <property type="term" value="C:plasma membrane"/>
    <property type="evidence" value="ECO:0007669"/>
    <property type="project" value="UniProtKB-SubCell"/>
</dbReference>
<evidence type="ECO:0000313" key="8">
    <source>
        <dbReference type="EMBL" id="RNB88770.1"/>
    </source>
</evidence>
<evidence type="ECO:0000256" key="3">
    <source>
        <dbReference type="ARBA" id="ARBA00022448"/>
    </source>
</evidence>
<evidence type="ECO:0000259" key="7">
    <source>
        <dbReference type="PROSITE" id="PS50850"/>
    </source>
</evidence>
<feature type="domain" description="Major facilitator superfamily (MFS) profile" evidence="7">
    <location>
        <begin position="8"/>
        <end position="396"/>
    </location>
</feature>
<evidence type="ECO:0000256" key="4">
    <source>
        <dbReference type="ARBA" id="ARBA00022692"/>
    </source>
</evidence>
<evidence type="ECO:0000256" key="1">
    <source>
        <dbReference type="ARBA" id="ARBA00004651"/>
    </source>
</evidence>
<dbReference type="PANTHER" id="PTHR23514:SF3">
    <property type="entry name" value="BYPASS OF STOP CODON PROTEIN 6"/>
    <property type="match status" value="1"/>
</dbReference>
<keyword evidence="5" id="KW-1133">Transmembrane helix</keyword>
<comment type="subcellular location">
    <subcellularLocation>
        <location evidence="1">Cell membrane</location>
        <topology evidence="1">Multi-pass membrane protein</topology>
    </subcellularLocation>
</comment>
<dbReference type="PANTHER" id="PTHR23514">
    <property type="entry name" value="BYPASS OF STOP CODON PROTEIN 6"/>
    <property type="match status" value="1"/>
</dbReference>
<name>A0A3M8DL05_9BACL</name>
<keyword evidence="3" id="KW-0813">Transport</keyword>
<dbReference type="GO" id="GO:0022857">
    <property type="term" value="F:transmembrane transporter activity"/>
    <property type="evidence" value="ECO:0007669"/>
    <property type="project" value="InterPro"/>
</dbReference>
<reference evidence="8 9" key="1">
    <citation type="submission" date="2018-10" db="EMBL/GenBank/DDBJ databases">
        <title>Phylogenomics of Brevibacillus.</title>
        <authorList>
            <person name="Dunlap C."/>
        </authorList>
    </citation>
    <scope>NUCLEOTIDE SEQUENCE [LARGE SCALE GENOMIC DNA]</scope>
    <source>
        <strain evidence="8 9">JCM 15774</strain>
    </source>
</reference>
<dbReference type="SUPFAM" id="SSF103473">
    <property type="entry name" value="MFS general substrate transporter"/>
    <property type="match status" value="1"/>
</dbReference>
<dbReference type="Proteomes" id="UP000269573">
    <property type="component" value="Unassembled WGS sequence"/>
</dbReference>
<dbReference type="Gene3D" id="1.20.1250.20">
    <property type="entry name" value="MFS general substrate transporter like domains"/>
    <property type="match status" value="2"/>
</dbReference>
<dbReference type="Pfam" id="PF07690">
    <property type="entry name" value="MFS_1"/>
    <property type="match status" value="1"/>
</dbReference>
<comment type="caution">
    <text evidence="8">The sequence shown here is derived from an EMBL/GenBank/DDBJ whole genome shotgun (WGS) entry which is preliminary data.</text>
</comment>